<reference evidence="1" key="2">
    <citation type="submission" date="2020-09" db="EMBL/GenBank/DDBJ databases">
        <authorList>
            <person name="Sun Q."/>
            <person name="Ohkuma M."/>
        </authorList>
    </citation>
    <scope>NUCLEOTIDE SEQUENCE</scope>
    <source>
        <strain evidence="1">JCM 31311</strain>
    </source>
</reference>
<protein>
    <submittedName>
        <fullName evidence="1">Uncharacterized protein</fullName>
    </submittedName>
</protein>
<dbReference type="EMBL" id="BMQL01000075">
    <property type="protein sequence ID" value="GGR36852.1"/>
    <property type="molecule type" value="Genomic_DNA"/>
</dbReference>
<name>A0A918FGU1_9DEIO</name>
<comment type="caution">
    <text evidence="1">The sequence shown here is derived from an EMBL/GenBank/DDBJ whole genome shotgun (WGS) entry which is preliminary data.</text>
</comment>
<accession>A0A918FGU1</accession>
<evidence type="ECO:0000313" key="1">
    <source>
        <dbReference type="EMBL" id="GGR36852.1"/>
    </source>
</evidence>
<evidence type="ECO:0000313" key="2">
    <source>
        <dbReference type="Proteomes" id="UP000603865"/>
    </source>
</evidence>
<dbReference type="Proteomes" id="UP000603865">
    <property type="component" value="Unassembled WGS sequence"/>
</dbReference>
<organism evidence="1 2">
    <name type="scientific">Deinococcus ruber</name>
    <dbReference type="NCBI Taxonomy" id="1848197"/>
    <lineage>
        <taxon>Bacteria</taxon>
        <taxon>Thermotogati</taxon>
        <taxon>Deinococcota</taxon>
        <taxon>Deinococci</taxon>
        <taxon>Deinococcales</taxon>
        <taxon>Deinococcaceae</taxon>
        <taxon>Deinococcus</taxon>
    </lineage>
</organism>
<sequence>MSDTAGTRCGDAQNKFTREMEAEVRSLNAAQCRAQIEQLACRLDAAWTRSVHLASALATLRHPIDDG</sequence>
<proteinExistence type="predicted"/>
<keyword evidence="2" id="KW-1185">Reference proteome</keyword>
<dbReference type="AlphaFoldDB" id="A0A918FGU1"/>
<gene>
    <name evidence="1" type="ORF">GCM10008957_53020</name>
</gene>
<reference evidence="1" key="1">
    <citation type="journal article" date="2014" name="Int. J. Syst. Evol. Microbiol.">
        <title>Complete genome sequence of Corynebacterium casei LMG S-19264T (=DSM 44701T), isolated from a smear-ripened cheese.</title>
        <authorList>
            <consortium name="US DOE Joint Genome Institute (JGI-PGF)"/>
            <person name="Walter F."/>
            <person name="Albersmeier A."/>
            <person name="Kalinowski J."/>
            <person name="Ruckert C."/>
        </authorList>
    </citation>
    <scope>NUCLEOTIDE SEQUENCE</scope>
    <source>
        <strain evidence="1">JCM 31311</strain>
    </source>
</reference>